<proteinExistence type="predicted"/>
<protein>
    <submittedName>
        <fullName evidence="1">Uncharacterized protein</fullName>
    </submittedName>
</protein>
<keyword evidence="2" id="KW-1185">Reference proteome</keyword>
<evidence type="ECO:0000313" key="1">
    <source>
        <dbReference type="EMBL" id="KAH7834887.1"/>
    </source>
</evidence>
<dbReference type="Proteomes" id="UP000828048">
    <property type="component" value="Chromosome 2"/>
</dbReference>
<gene>
    <name evidence="1" type="ORF">Vadar_020691</name>
</gene>
<name>A0ACB7X2E7_9ERIC</name>
<sequence length="543" mass="59682">MGKHGPCHHCGVTSTPLWRNGPPEKPILCNACGSRWRTKGTLVNYTPLHARAEPDEFEDYRVSRVKTISIKNKEPKVLKRKQYNDNAVVGGVALDFNHGSRNGLDEDTSNRSSSGSAISNSESYTQFGSADASDLTGPAQSIVWDTMVPSRKRTCVGRPKPSPVEKLTKDLYTILHEQSSHFSGSSDEDLLFESNTPMVSVEIGHGSVLIRHPSSIAREEESEASSLSVDNKRNSLNEAYSCLPARHVDIGNKGTEFPIQGIEKGKKLTGLGMQQEQIKREKAQQEKLQMLGNHNSPLSYVDLKDIVNFDEFTGHLTNEEQQQLLKYLPSVDTARLPDSLKSMFASPQFEDNLSSFQKLLAEGVFDLSFSSVKAEECSTLNRLALCNLSKSKWVEQYNLLKDGKCQSANRGSVVQGGSNAIASGKPTNVKRLRDGQPQSFPGKKVTIKVPKRITKGGIYENKELVDNDGSCFSPRSLFALPPDSSSLMLDSFQFMDESSDQDLLLDVPSNNSFPQAELLYPASSFGAQASTSSSSIQPQLVRP</sequence>
<reference evidence="1 2" key="1">
    <citation type="journal article" date="2021" name="Hortic Res">
        <title>High-quality reference genome and annotation aids understanding of berry development for evergreen blueberry (Vaccinium darrowii).</title>
        <authorList>
            <person name="Yu J."/>
            <person name="Hulse-Kemp A.M."/>
            <person name="Babiker E."/>
            <person name="Staton M."/>
        </authorList>
    </citation>
    <scope>NUCLEOTIDE SEQUENCE [LARGE SCALE GENOMIC DNA]</scope>
    <source>
        <strain evidence="2">cv. NJ 8807/NJ 8810</strain>
        <tissue evidence="1">Young leaf</tissue>
    </source>
</reference>
<organism evidence="1 2">
    <name type="scientific">Vaccinium darrowii</name>
    <dbReference type="NCBI Taxonomy" id="229202"/>
    <lineage>
        <taxon>Eukaryota</taxon>
        <taxon>Viridiplantae</taxon>
        <taxon>Streptophyta</taxon>
        <taxon>Embryophyta</taxon>
        <taxon>Tracheophyta</taxon>
        <taxon>Spermatophyta</taxon>
        <taxon>Magnoliopsida</taxon>
        <taxon>eudicotyledons</taxon>
        <taxon>Gunneridae</taxon>
        <taxon>Pentapetalae</taxon>
        <taxon>asterids</taxon>
        <taxon>Ericales</taxon>
        <taxon>Ericaceae</taxon>
        <taxon>Vaccinioideae</taxon>
        <taxon>Vaccinieae</taxon>
        <taxon>Vaccinium</taxon>
    </lineage>
</organism>
<comment type="caution">
    <text evidence="1">The sequence shown here is derived from an EMBL/GenBank/DDBJ whole genome shotgun (WGS) entry which is preliminary data.</text>
</comment>
<accession>A0ACB7X2E7</accession>
<dbReference type="EMBL" id="CM037152">
    <property type="protein sequence ID" value="KAH7834887.1"/>
    <property type="molecule type" value="Genomic_DNA"/>
</dbReference>
<evidence type="ECO:0000313" key="2">
    <source>
        <dbReference type="Proteomes" id="UP000828048"/>
    </source>
</evidence>